<accession>A0A3F3Q9N6</accession>
<proteinExistence type="predicted"/>
<dbReference type="RefSeq" id="XP_026628901.1">
    <property type="nucleotide sequence ID" value="XM_026768864.1"/>
</dbReference>
<evidence type="ECO:0000313" key="1">
    <source>
        <dbReference type="EMBL" id="RDH35879.1"/>
    </source>
</evidence>
<sequence>MNSIPDNTAKNPVTAAVTVAVTDHVLARAVYTLISVLTKPVAELMRTGLESVSQLAPQRPTKQQVAAIPRRETFWTASYAVRPTLFASLASFKDADVCKDVNVPGKTRYPANRIQQKVAARIFDPAIQMHAENRLLTRSNFGGQENEGTASEIG</sequence>
<reference evidence="1 2" key="1">
    <citation type="submission" date="2018-07" db="EMBL/GenBank/DDBJ databases">
        <title>The genomes of Aspergillus section Nigri reveals drivers in fungal speciation.</title>
        <authorList>
            <consortium name="DOE Joint Genome Institute"/>
            <person name="Vesth T.C."/>
            <person name="Nybo J."/>
            <person name="Theobald S."/>
            <person name="Brandl J."/>
            <person name="Frisvad J.C."/>
            <person name="Nielsen K.F."/>
            <person name="Lyhne E.K."/>
            <person name="Kogle M.E."/>
            <person name="Kuo A."/>
            <person name="Riley R."/>
            <person name="Clum A."/>
            <person name="Nolan M."/>
            <person name="Lipzen A."/>
            <person name="Salamov A."/>
            <person name="Henrissat B."/>
            <person name="Wiebenga A."/>
            <person name="De vries R.P."/>
            <person name="Grigoriev I.V."/>
            <person name="Mortensen U.H."/>
            <person name="Andersen M.R."/>
            <person name="Baker S.E."/>
        </authorList>
    </citation>
    <scope>NUCLEOTIDE SEQUENCE [LARGE SCALE GENOMIC DNA]</scope>
    <source>
        <strain evidence="1 2">CBS 139.54b</strain>
    </source>
</reference>
<dbReference type="Proteomes" id="UP000253729">
    <property type="component" value="Unassembled WGS sequence"/>
</dbReference>
<organism evidence="1 2">
    <name type="scientific">Aspergillus welwitschiae</name>
    <dbReference type="NCBI Taxonomy" id="1341132"/>
    <lineage>
        <taxon>Eukaryota</taxon>
        <taxon>Fungi</taxon>
        <taxon>Dikarya</taxon>
        <taxon>Ascomycota</taxon>
        <taxon>Pezizomycotina</taxon>
        <taxon>Eurotiomycetes</taxon>
        <taxon>Eurotiomycetidae</taxon>
        <taxon>Eurotiales</taxon>
        <taxon>Aspergillaceae</taxon>
        <taxon>Aspergillus</taxon>
        <taxon>Aspergillus subgen. Circumdati</taxon>
    </lineage>
</organism>
<gene>
    <name evidence="1" type="ORF">BDQ94DRAFT_158057</name>
</gene>
<dbReference type="GeneID" id="38137220"/>
<dbReference type="AlphaFoldDB" id="A0A3F3Q9N6"/>
<keyword evidence="2" id="KW-1185">Reference proteome</keyword>
<protein>
    <submittedName>
        <fullName evidence="1">Uncharacterized protein</fullName>
    </submittedName>
</protein>
<dbReference type="EMBL" id="KZ852039">
    <property type="protein sequence ID" value="RDH35879.1"/>
    <property type="molecule type" value="Genomic_DNA"/>
</dbReference>
<evidence type="ECO:0000313" key="2">
    <source>
        <dbReference type="Proteomes" id="UP000253729"/>
    </source>
</evidence>
<name>A0A3F3Q9N6_9EURO</name>